<evidence type="ECO:0000256" key="1">
    <source>
        <dbReference type="SAM" id="Phobius"/>
    </source>
</evidence>
<evidence type="ECO:0000313" key="3">
    <source>
        <dbReference type="EMBL" id="SBT59091.1"/>
    </source>
</evidence>
<dbReference type="Proteomes" id="UP000078555">
    <property type="component" value="Unassembled WGS sequence"/>
</dbReference>
<dbReference type="EMBL" id="FLRE01002862">
    <property type="protein sequence ID" value="SBT59091.1"/>
    <property type="molecule type" value="Genomic_DNA"/>
</dbReference>
<dbReference type="AlphaFoldDB" id="A0A1A9ALG9"/>
<keyword evidence="1" id="KW-0812">Transmembrane</keyword>
<evidence type="ECO:0000313" key="4">
    <source>
        <dbReference type="Proteomes" id="UP000078550"/>
    </source>
</evidence>
<dbReference type="Pfam" id="PF05795">
    <property type="entry name" value="Plasmodium_Vir"/>
    <property type="match status" value="1"/>
</dbReference>
<reference evidence="2" key="1">
    <citation type="submission" date="2016-05" db="EMBL/GenBank/DDBJ databases">
        <authorList>
            <person name="Lavstsen T."/>
            <person name="Jespersen J.S."/>
        </authorList>
    </citation>
    <scope>NUCLEOTIDE SEQUENCE [LARGE SCALE GENOMIC DNA]</scope>
</reference>
<dbReference type="EMBL" id="FLRD01001352">
    <property type="protein sequence ID" value="SBT57071.1"/>
    <property type="molecule type" value="Genomic_DNA"/>
</dbReference>
<organism evidence="2 5">
    <name type="scientific">Plasmodium ovale wallikeri</name>
    <dbReference type="NCBI Taxonomy" id="864142"/>
    <lineage>
        <taxon>Eukaryota</taxon>
        <taxon>Sar</taxon>
        <taxon>Alveolata</taxon>
        <taxon>Apicomplexa</taxon>
        <taxon>Aconoidasida</taxon>
        <taxon>Haemosporida</taxon>
        <taxon>Plasmodiidae</taxon>
        <taxon>Plasmodium</taxon>
        <taxon>Plasmodium (Plasmodium)</taxon>
    </lineage>
</organism>
<protein>
    <submittedName>
        <fullName evidence="2">PIR Superfamily Protein</fullName>
    </submittedName>
</protein>
<reference evidence="4" key="3">
    <citation type="submission" date="2016-05" db="EMBL/GenBank/DDBJ databases">
        <authorList>
            <person name="Naeem Raeece"/>
        </authorList>
    </citation>
    <scope>NUCLEOTIDE SEQUENCE [LARGE SCALE GENOMIC DNA]</scope>
</reference>
<keyword evidence="5" id="KW-1185">Reference proteome</keyword>
<dbReference type="InterPro" id="IPR008780">
    <property type="entry name" value="Plasmodium_Vir"/>
</dbReference>
<evidence type="ECO:0000313" key="5">
    <source>
        <dbReference type="Proteomes" id="UP000078555"/>
    </source>
</evidence>
<accession>A0A1A9ALG9</accession>
<name>A0A1A9ALG9_PLAOA</name>
<keyword evidence="1" id="KW-1133">Transmembrane helix</keyword>
<evidence type="ECO:0000313" key="2">
    <source>
        <dbReference type="EMBL" id="SBT57071.1"/>
    </source>
</evidence>
<sequence length="340" mass="40368">MSLDVYERLCPLSKFIKLLDDKNDLERYEGDDLLQEILKDENETLKTVGPILLKIYSTLFRWNEIKDQSCIYLNYWLDKKKELYLKSIPDIENSHWQLIEGLWNSLQYGNTYNTKCQRKYAKETIDKREKRINLMVYCKNRDHFKSKCDITRGKGHQYYCTNLPKYIEKHYNIFKTESDCLNIKDKVDDYSSYISKDCNLYDIHETFPQYDSFSGNILVNTNPRDSICKYVDNVATKESLEITDEEVPEASGEELISAPEPWASLPYVGLTFVGLFLSFLFMYRYTTLGSKLRSFIIRKNEARQFIEEQMEQDLLEKTLEYKTNNTESDDYTFSYQPLQN</sequence>
<gene>
    <name evidence="2" type="ORF">POVWA1_079940</name>
    <name evidence="3" type="ORF">POVWA2_091580</name>
</gene>
<dbReference type="Proteomes" id="UP000078550">
    <property type="component" value="Unassembled WGS sequence"/>
</dbReference>
<feature type="transmembrane region" description="Helical" evidence="1">
    <location>
        <begin position="265"/>
        <end position="283"/>
    </location>
</feature>
<proteinExistence type="predicted"/>
<reference evidence="5" key="2">
    <citation type="submission" date="2016-05" db="EMBL/GenBank/DDBJ databases">
        <authorList>
            <person name="Naeem R."/>
        </authorList>
    </citation>
    <scope>NUCLEOTIDE SEQUENCE [LARGE SCALE GENOMIC DNA]</scope>
</reference>
<keyword evidence="1" id="KW-0472">Membrane</keyword>